<protein>
    <submittedName>
        <fullName evidence="1">Uncharacterized protein</fullName>
    </submittedName>
</protein>
<evidence type="ECO:0000313" key="2">
    <source>
        <dbReference type="Proteomes" id="UP000186015"/>
    </source>
</evidence>
<sequence length="143" mass="17262">MMNIDAYFEALRLCLVDVFGKDTFTEDEMTKEFYVDLKIRCGSFFETEYNAAVNMDMFWSEQLKDYLMTPKVPNQQAIDWKEIQKCLELVFGKSQFTQQELENHEFWDEFRDHSADLFLTEDKVFLRNFFYSDALKKWLMSTK</sequence>
<evidence type="ECO:0000313" key="1">
    <source>
        <dbReference type="EMBL" id="SEL35831.1"/>
    </source>
</evidence>
<gene>
    <name evidence="1" type="ORF">SAMN05216469_12218</name>
</gene>
<name>A0A1H7PJ72_RUMAL</name>
<proteinExistence type="predicted"/>
<dbReference type="RefSeq" id="WP_074835833.1">
    <property type="nucleotide sequence ID" value="NZ_FOAT01000022.1"/>
</dbReference>
<dbReference type="AlphaFoldDB" id="A0A1H7PJ72"/>
<dbReference type="Proteomes" id="UP000186015">
    <property type="component" value="Unassembled WGS sequence"/>
</dbReference>
<dbReference type="EMBL" id="FOAT01000022">
    <property type="protein sequence ID" value="SEL35831.1"/>
    <property type="molecule type" value="Genomic_DNA"/>
</dbReference>
<reference evidence="1 2" key="1">
    <citation type="submission" date="2016-10" db="EMBL/GenBank/DDBJ databases">
        <authorList>
            <person name="de Groot N.N."/>
        </authorList>
    </citation>
    <scope>NUCLEOTIDE SEQUENCE [LARGE SCALE GENOMIC DNA]</scope>
    <source>
        <strain evidence="1 2">KH2T6</strain>
    </source>
</reference>
<organism evidence="1 2">
    <name type="scientific">Ruminococcus albus</name>
    <dbReference type="NCBI Taxonomy" id="1264"/>
    <lineage>
        <taxon>Bacteria</taxon>
        <taxon>Bacillati</taxon>
        <taxon>Bacillota</taxon>
        <taxon>Clostridia</taxon>
        <taxon>Eubacteriales</taxon>
        <taxon>Oscillospiraceae</taxon>
        <taxon>Ruminococcus</taxon>
    </lineage>
</organism>
<accession>A0A1H7PJ72</accession>